<dbReference type="AlphaFoldDB" id="A0A1I7SBR4"/>
<reference evidence="5" key="1">
    <citation type="submission" date="2016-11" db="UniProtKB">
        <authorList>
            <consortium name="WormBaseParasite"/>
        </authorList>
    </citation>
    <scope>IDENTIFICATION</scope>
</reference>
<dbReference type="InterPro" id="IPR008139">
    <property type="entry name" value="SaposinB_dom"/>
</dbReference>
<feature type="domain" description="Saposin B-type" evidence="3">
    <location>
        <begin position="43"/>
        <end position="134"/>
    </location>
</feature>
<proteinExistence type="predicted"/>
<keyword evidence="2" id="KW-0732">Signal</keyword>
<evidence type="ECO:0000313" key="4">
    <source>
        <dbReference type="Proteomes" id="UP000095284"/>
    </source>
</evidence>
<accession>A0A1I7SBR4</accession>
<feature type="chain" id="PRO_5009305807" evidence="2">
    <location>
        <begin position="35"/>
        <end position="134"/>
    </location>
</feature>
<dbReference type="PROSITE" id="PS50015">
    <property type="entry name" value="SAP_B"/>
    <property type="match status" value="1"/>
</dbReference>
<name>A0A1I7SBR4_BURXY</name>
<dbReference type="WBParaSite" id="BXY_1046300.1">
    <property type="protein sequence ID" value="BXY_1046300.1"/>
    <property type="gene ID" value="BXY_1046300"/>
</dbReference>
<feature type="signal peptide" evidence="2">
    <location>
        <begin position="1"/>
        <end position="34"/>
    </location>
</feature>
<evidence type="ECO:0000313" key="5">
    <source>
        <dbReference type="WBParaSite" id="BXY_1046300.1"/>
    </source>
</evidence>
<evidence type="ECO:0000259" key="3">
    <source>
        <dbReference type="PROSITE" id="PS50015"/>
    </source>
</evidence>
<organism evidence="4 5">
    <name type="scientific">Bursaphelenchus xylophilus</name>
    <name type="common">Pinewood nematode worm</name>
    <name type="synonym">Aphelenchoides xylophilus</name>
    <dbReference type="NCBI Taxonomy" id="6326"/>
    <lineage>
        <taxon>Eukaryota</taxon>
        <taxon>Metazoa</taxon>
        <taxon>Ecdysozoa</taxon>
        <taxon>Nematoda</taxon>
        <taxon>Chromadorea</taxon>
        <taxon>Rhabditida</taxon>
        <taxon>Tylenchina</taxon>
        <taxon>Tylenchomorpha</taxon>
        <taxon>Aphelenchoidea</taxon>
        <taxon>Aphelenchoididae</taxon>
        <taxon>Bursaphelenchus</taxon>
    </lineage>
</organism>
<evidence type="ECO:0000256" key="2">
    <source>
        <dbReference type="SAM" id="SignalP"/>
    </source>
</evidence>
<protein>
    <submittedName>
        <fullName evidence="5">Saposin B-type domain-containing protein</fullName>
    </submittedName>
</protein>
<dbReference type="Proteomes" id="UP000095284">
    <property type="component" value="Unplaced"/>
</dbReference>
<sequence length="134" mass="14962">MRHLSRSPRMDSSRFESITILLMMLLLCEGLAQTKPVVLMKVSGDLCADCLTFFESLKPTVDVLYRMAGSPAFEFGVQRAIKNNCDNVFRNITGSKNLCRLLDHGTLTQIVDVIETDRGIDQHHSCNVLAVCTN</sequence>
<evidence type="ECO:0000256" key="1">
    <source>
        <dbReference type="ARBA" id="ARBA00023157"/>
    </source>
</evidence>
<keyword evidence="1" id="KW-1015">Disulfide bond</keyword>